<feature type="domain" description="Ig-like" evidence="6">
    <location>
        <begin position="256"/>
        <end position="358"/>
    </location>
</feature>
<dbReference type="Proteomes" id="UP000261620">
    <property type="component" value="Unplaced"/>
</dbReference>
<keyword evidence="5" id="KW-0472">Membrane</keyword>
<dbReference type="SMART" id="SM00409">
    <property type="entry name" value="IG"/>
    <property type="match status" value="5"/>
</dbReference>
<keyword evidence="1" id="KW-0732">Signal</keyword>
<dbReference type="InterPro" id="IPR052598">
    <property type="entry name" value="IgSF_CEA-related"/>
</dbReference>
<keyword evidence="8" id="KW-1185">Reference proteome</keyword>
<evidence type="ECO:0000256" key="1">
    <source>
        <dbReference type="ARBA" id="ARBA00022729"/>
    </source>
</evidence>
<reference evidence="7" key="2">
    <citation type="submission" date="2025-09" db="UniProtKB">
        <authorList>
            <consortium name="Ensembl"/>
        </authorList>
    </citation>
    <scope>IDENTIFICATION</scope>
</reference>
<evidence type="ECO:0000256" key="3">
    <source>
        <dbReference type="ARBA" id="ARBA00023180"/>
    </source>
</evidence>
<dbReference type="PANTHER" id="PTHR44337:SF20">
    <property type="entry name" value="CARCINOEMBRYONIC ANTIGEN-RELATED CELL ADHESION MOLECULE 5-RELATED"/>
    <property type="match status" value="1"/>
</dbReference>
<evidence type="ECO:0000313" key="8">
    <source>
        <dbReference type="Proteomes" id="UP000261620"/>
    </source>
</evidence>
<dbReference type="InterPro" id="IPR003599">
    <property type="entry name" value="Ig_sub"/>
</dbReference>
<dbReference type="Pfam" id="PF07686">
    <property type="entry name" value="V-set"/>
    <property type="match status" value="1"/>
</dbReference>
<keyword evidence="2" id="KW-1015">Disulfide bond</keyword>
<dbReference type="Pfam" id="PF13927">
    <property type="entry name" value="Ig_3"/>
    <property type="match status" value="1"/>
</dbReference>
<keyword evidence="5" id="KW-1133">Transmembrane helix</keyword>
<dbReference type="STRING" id="94237.ENSMMOP00000020380"/>
<keyword evidence="3" id="KW-0325">Glycoprotein</keyword>
<dbReference type="OMA" id="PFSCIVS"/>
<feature type="domain" description="Ig-like" evidence="6">
    <location>
        <begin position="187"/>
        <end position="253"/>
    </location>
</feature>
<dbReference type="Pfam" id="PF13895">
    <property type="entry name" value="Ig_2"/>
    <property type="match status" value="2"/>
</dbReference>
<accession>A0A3Q3WXY6</accession>
<evidence type="ECO:0000256" key="2">
    <source>
        <dbReference type="ARBA" id="ARBA00023157"/>
    </source>
</evidence>
<dbReference type="Gene3D" id="2.60.40.10">
    <property type="entry name" value="Immunoglobulins"/>
    <property type="match status" value="5"/>
</dbReference>
<evidence type="ECO:0000259" key="6">
    <source>
        <dbReference type="PROSITE" id="PS50835"/>
    </source>
</evidence>
<dbReference type="Ensembl" id="ENSMMOT00000020716.1">
    <property type="protein sequence ID" value="ENSMMOP00000020380.1"/>
    <property type="gene ID" value="ENSMMOG00000015485.1"/>
</dbReference>
<protein>
    <recommendedName>
        <fullName evidence="6">Ig-like domain-containing protein</fullName>
    </recommendedName>
</protein>
<evidence type="ECO:0000256" key="4">
    <source>
        <dbReference type="ARBA" id="ARBA00023319"/>
    </source>
</evidence>
<dbReference type="Pfam" id="PF00047">
    <property type="entry name" value="ig"/>
    <property type="match status" value="1"/>
</dbReference>
<dbReference type="InterPro" id="IPR013151">
    <property type="entry name" value="Immunoglobulin_dom"/>
</dbReference>
<dbReference type="InterPro" id="IPR013106">
    <property type="entry name" value="Ig_V-set"/>
</dbReference>
<sequence>MNGTVGGTIVFTTTLTPAESQFSSIEWKFGQKRIFFGYGTNTTAPEYEDRITLMSAGSLELRNLSLTDSGQYTVNMVTNAFLNGTTRLDVYVPISNVTINDNDTDLVEFNSSVRLSCSSSGSSPSFRWLNSSSEVTASDRVQLNDGGSTLTIVNVTRYDQGPFRCHVANPVSNGTSGPVNFIISYGPENTILSPLPQEHYEEGSDIILSCSAVSQPPAQLYWFMNGKQLNETGPDLKLLNIQTNQSGNYSCRAFNPNTLRYDTSQFSVLSVISGTSVTPSTNLPIEGNSVNLTCEAAGSVFSRMWMKDGSALNLSDNMNLYEQNSVLSFNTLDKRDSGEYSCRVSNPISAEVAQYTLAVNYGPENVQIKGPAEIQFGQTLTLSCSAESRPSASYKWALNGTLIEGQNSSLLTKAIRYLSDSGNYICHAVNFVTDRSSAATHRLSITGKLLLIKTPGCTAGCIVGIVLACLVILGGVCGGGYYILKRK</sequence>
<keyword evidence="5" id="KW-0812">Transmembrane</keyword>
<feature type="domain" description="Ig-like" evidence="6">
    <location>
        <begin position="363"/>
        <end position="446"/>
    </location>
</feature>
<dbReference type="InterPro" id="IPR013783">
    <property type="entry name" value="Ig-like_fold"/>
</dbReference>
<dbReference type="SMART" id="SM00408">
    <property type="entry name" value="IGc2"/>
    <property type="match status" value="4"/>
</dbReference>
<feature type="domain" description="Ig-like" evidence="6">
    <location>
        <begin position="93"/>
        <end position="184"/>
    </location>
</feature>
<reference evidence="7" key="1">
    <citation type="submission" date="2025-08" db="UniProtKB">
        <authorList>
            <consortium name="Ensembl"/>
        </authorList>
    </citation>
    <scope>IDENTIFICATION</scope>
</reference>
<proteinExistence type="predicted"/>
<keyword evidence="4" id="KW-0393">Immunoglobulin domain</keyword>
<dbReference type="PANTHER" id="PTHR44337">
    <property type="entry name" value="CARCINOEMBRYONIC ANTIGEN-RELATED CELL ADHESION MOLECULE 8"/>
    <property type="match status" value="1"/>
</dbReference>
<feature type="transmembrane region" description="Helical" evidence="5">
    <location>
        <begin position="462"/>
        <end position="484"/>
    </location>
</feature>
<dbReference type="InterPro" id="IPR007110">
    <property type="entry name" value="Ig-like_dom"/>
</dbReference>
<dbReference type="PROSITE" id="PS50835">
    <property type="entry name" value="IG_LIKE"/>
    <property type="match status" value="4"/>
</dbReference>
<dbReference type="InterPro" id="IPR003598">
    <property type="entry name" value="Ig_sub2"/>
</dbReference>
<evidence type="ECO:0000313" key="7">
    <source>
        <dbReference type="Ensembl" id="ENSMMOP00000020380.1"/>
    </source>
</evidence>
<evidence type="ECO:0000256" key="5">
    <source>
        <dbReference type="SAM" id="Phobius"/>
    </source>
</evidence>
<dbReference type="CDD" id="cd00096">
    <property type="entry name" value="Ig"/>
    <property type="match status" value="1"/>
</dbReference>
<dbReference type="AlphaFoldDB" id="A0A3Q3WXY6"/>
<organism evidence="7 8">
    <name type="scientific">Mola mola</name>
    <name type="common">Ocean sunfish</name>
    <name type="synonym">Tetraodon mola</name>
    <dbReference type="NCBI Taxonomy" id="94237"/>
    <lineage>
        <taxon>Eukaryota</taxon>
        <taxon>Metazoa</taxon>
        <taxon>Chordata</taxon>
        <taxon>Craniata</taxon>
        <taxon>Vertebrata</taxon>
        <taxon>Euteleostomi</taxon>
        <taxon>Actinopterygii</taxon>
        <taxon>Neopterygii</taxon>
        <taxon>Teleostei</taxon>
        <taxon>Neoteleostei</taxon>
        <taxon>Acanthomorphata</taxon>
        <taxon>Eupercaria</taxon>
        <taxon>Tetraodontiformes</taxon>
        <taxon>Molidae</taxon>
        <taxon>Mola</taxon>
    </lineage>
</organism>
<dbReference type="InterPro" id="IPR036179">
    <property type="entry name" value="Ig-like_dom_sf"/>
</dbReference>
<name>A0A3Q3WXY6_MOLML</name>
<dbReference type="SUPFAM" id="SSF48726">
    <property type="entry name" value="Immunoglobulin"/>
    <property type="match status" value="5"/>
</dbReference>